<dbReference type="Proteomes" id="UP000829196">
    <property type="component" value="Unassembled WGS sequence"/>
</dbReference>
<evidence type="ECO:0000313" key="1">
    <source>
        <dbReference type="EMBL" id="KAI0502338.1"/>
    </source>
</evidence>
<name>A0A8T3B2K8_DENNO</name>
<dbReference type="OrthoDB" id="1356450at2759"/>
<accession>A0A8T3B2K8</accession>
<sequence>MDCPEMKVLPFGKDMVVRKLKEIWGDRQWWEKLDMKDDDREALLPYLNVGLFGGGGFTVTSTVR</sequence>
<protein>
    <submittedName>
        <fullName evidence="1">Uncharacterized protein</fullName>
    </submittedName>
</protein>
<proteinExistence type="predicted"/>
<dbReference type="EMBL" id="JAGYWB010000012">
    <property type="protein sequence ID" value="KAI0502338.1"/>
    <property type="molecule type" value="Genomic_DNA"/>
</dbReference>
<gene>
    <name evidence="1" type="ORF">KFK09_017286</name>
</gene>
<organism evidence="1 2">
    <name type="scientific">Dendrobium nobile</name>
    <name type="common">Orchid</name>
    <dbReference type="NCBI Taxonomy" id="94219"/>
    <lineage>
        <taxon>Eukaryota</taxon>
        <taxon>Viridiplantae</taxon>
        <taxon>Streptophyta</taxon>
        <taxon>Embryophyta</taxon>
        <taxon>Tracheophyta</taxon>
        <taxon>Spermatophyta</taxon>
        <taxon>Magnoliopsida</taxon>
        <taxon>Liliopsida</taxon>
        <taxon>Asparagales</taxon>
        <taxon>Orchidaceae</taxon>
        <taxon>Epidendroideae</taxon>
        <taxon>Malaxideae</taxon>
        <taxon>Dendrobiinae</taxon>
        <taxon>Dendrobium</taxon>
    </lineage>
</organism>
<reference evidence="1" key="1">
    <citation type="journal article" date="2022" name="Front. Genet.">
        <title>Chromosome-Scale Assembly of the Dendrobium nobile Genome Provides Insights Into the Molecular Mechanism of the Biosynthesis of the Medicinal Active Ingredient of Dendrobium.</title>
        <authorList>
            <person name="Xu Q."/>
            <person name="Niu S.-C."/>
            <person name="Li K.-L."/>
            <person name="Zheng P.-J."/>
            <person name="Zhang X.-J."/>
            <person name="Jia Y."/>
            <person name="Liu Y."/>
            <person name="Niu Y.-X."/>
            <person name="Yu L.-H."/>
            <person name="Chen D.-F."/>
            <person name="Zhang G.-Q."/>
        </authorList>
    </citation>
    <scope>NUCLEOTIDE SEQUENCE</scope>
    <source>
        <tissue evidence="1">Leaf</tissue>
    </source>
</reference>
<keyword evidence="2" id="KW-1185">Reference proteome</keyword>
<comment type="caution">
    <text evidence="1">The sequence shown here is derived from an EMBL/GenBank/DDBJ whole genome shotgun (WGS) entry which is preliminary data.</text>
</comment>
<evidence type="ECO:0000313" key="2">
    <source>
        <dbReference type="Proteomes" id="UP000829196"/>
    </source>
</evidence>
<dbReference type="AlphaFoldDB" id="A0A8T3B2K8"/>